<name>A0A0K0CY48_ANGCA</name>
<proteinExistence type="predicted"/>
<dbReference type="Proteomes" id="UP000035642">
    <property type="component" value="Unassembled WGS sequence"/>
</dbReference>
<accession>A0A0K0CY48</accession>
<protein>
    <submittedName>
        <fullName evidence="2">Endonuclease/exonuclease/phosphatase family protein</fullName>
    </submittedName>
</protein>
<keyword evidence="1" id="KW-1185">Reference proteome</keyword>
<reference evidence="1" key="1">
    <citation type="submission" date="2012-09" db="EMBL/GenBank/DDBJ databases">
        <authorList>
            <person name="Martin A.A."/>
        </authorList>
    </citation>
    <scope>NUCLEOTIDE SEQUENCE</scope>
</reference>
<reference evidence="2" key="2">
    <citation type="submission" date="2017-02" db="UniProtKB">
        <authorList>
            <consortium name="WormBaseParasite"/>
        </authorList>
    </citation>
    <scope>IDENTIFICATION</scope>
</reference>
<evidence type="ECO:0000313" key="2">
    <source>
        <dbReference type="WBParaSite" id="ACAC_0000254601-mRNA-1"/>
    </source>
</evidence>
<evidence type="ECO:0000313" key="1">
    <source>
        <dbReference type="Proteomes" id="UP000035642"/>
    </source>
</evidence>
<sequence>MVTIYIYNARTLASASSIEDLLMQARTLRYDVIWVTETRRLHSFNAVYDTEEELFHRTCDSTGVGCVGIFVNTSLPMNIDSFEQLTTRIRRLRLERCG</sequence>
<organism evidence="1 2">
    <name type="scientific">Angiostrongylus cantonensis</name>
    <name type="common">Rat lungworm</name>
    <dbReference type="NCBI Taxonomy" id="6313"/>
    <lineage>
        <taxon>Eukaryota</taxon>
        <taxon>Metazoa</taxon>
        <taxon>Ecdysozoa</taxon>
        <taxon>Nematoda</taxon>
        <taxon>Chromadorea</taxon>
        <taxon>Rhabditida</taxon>
        <taxon>Rhabditina</taxon>
        <taxon>Rhabditomorpha</taxon>
        <taxon>Strongyloidea</taxon>
        <taxon>Metastrongylidae</taxon>
        <taxon>Angiostrongylus</taxon>
    </lineage>
</organism>
<dbReference type="AlphaFoldDB" id="A0A0K0CY48"/>
<dbReference type="WBParaSite" id="ACAC_0000254601-mRNA-1">
    <property type="protein sequence ID" value="ACAC_0000254601-mRNA-1"/>
    <property type="gene ID" value="ACAC_0000254601"/>
</dbReference>